<dbReference type="EMBL" id="WHUW01000012">
    <property type="protein sequence ID" value="KAF8440462.1"/>
    <property type="molecule type" value="Genomic_DNA"/>
</dbReference>
<evidence type="ECO:0000313" key="2">
    <source>
        <dbReference type="EMBL" id="KAF8440462.1"/>
    </source>
</evidence>
<feature type="domain" description="DUF7918" evidence="1">
    <location>
        <begin position="113"/>
        <end position="204"/>
    </location>
</feature>
<dbReference type="Proteomes" id="UP001194468">
    <property type="component" value="Unassembled WGS sequence"/>
</dbReference>
<organism evidence="2 3">
    <name type="scientific">Boletus edulis BED1</name>
    <dbReference type="NCBI Taxonomy" id="1328754"/>
    <lineage>
        <taxon>Eukaryota</taxon>
        <taxon>Fungi</taxon>
        <taxon>Dikarya</taxon>
        <taxon>Basidiomycota</taxon>
        <taxon>Agaricomycotina</taxon>
        <taxon>Agaricomycetes</taxon>
        <taxon>Agaricomycetidae</taxon>
        <taxon>Boletales</taxon>
        <taxon>Boletineae</taxon>
        <taxon>Boletaceae</taxon>
        <taxon>Boletoideae</taxon>
        <taxon>Boletus</taxon>
    </lineage>
</organism>
<evidence type="ECO:0000259" key="1">
    <source>
        <dbReference type="Pfam" id="PF25534"/>
    </source>
</evidence>
<gene>
    <name evidence="2" type="ORF">L210DRAFT_3539728</name>
</gene>
<dbReference type="InterPro" id="IPR057678">
    <property type="entry name" value="DUF7918"/>
</dbReference>
<keyword evidence="3" id="KW-1185">Reference proteome</keyword>
<proteinExistence type="predicted"/>
<dbReference type="Pfam" id="PF25534">
    <property type="entry name" value="DUF7918"/>
    <property type="match status" value="1"/>
</dbReference>
<dbReference type="PANTHER" id="PTHR36223">
    <property type="entry name" value="BETA-LACTAMASE-TYPE TRANSPEPTIDASE FOLD DOMAIN CONTAINING PROTEIN"/>
    <property type="match status" value="1"/>
</dbReference>
<evidence type="ECO:0000313" key="3">
    <source>
        <dbReference type="Proteomes" id="UP001194468"/>
    </source>
</evidence>
<name>A0AAD4GF94_BOLED</name>
<accession>A0AAD4GF94</accession>
<comment type="caution">
    <text evidence="2">The sequence shown here is derived from an EMBL/GenBank/DDBJ whole genome shotgun (WGS) entry which is preliminary data.</text>
</comment>
<sequence>MLSLHGISAWVEVDGKELEQYGVAEGMDQNQVTCWIASQTNKKFSIVFRDNVAYREHLLSSSLELDGSTIPGKGIFPLTTTGNTPNFARDRKVLYLLPLRVLSYENEYLNQSSVHLGEIRIKINKVQVVEKRLFLGSTAVPCHGKIHERSKKAVTHCVSYGQEVEAPTAYEYIIRLLDSSFPLATFVFKYRDSGLLQANGIIPKPPPAKKKAAVSVDVLDLTTGDDMDRQPIGDEIEIVEDTTEKRTASLLSKRSNVSEVQPTKRIKREENFVRGEVIDLT</sequence>
<reference evidence="2" key="1">
    <citation type="submission" date="2019-10" db="EMBL/GenBank/DDBJ databases">
        <authorList>
            <consortium name="DOE Joint Genome Institute"/>
            <person name="Kuo A."/>
            <person name="Miyauchi S."/>
            <person name="Kiss E."/>
            <person name="Drula E."/>
            <person name="Kohler A."/>
            <person name="Sanchez-Garcia M."/>
            <person name="Andreopoulos B."/>
            <person name="Barry K.W."/>
            <person name="Bonito G."/>
            <person name="Buee M."/>
            <person name="Carver A."/>
            <person name="Chen C."/>
            <person name="Cichocki N."/>
            <person name="Clum A."/>
            <person name="Culley D."/>
            <person name="Crous P.W."/>
            <person name="Fauchery L."/>
            <person name="Girlanda M."/>
            <person name="Hayes R."/>
            <person name="Keri Z."/>
            <person name="LaButti K."/>
            <person name="Lipzen A."/>
            <person name="Lombard V."/>
            <person name="Magnuson J."/>
            <person name="Maillard F."/>
            <person name="Morin E."/>
            <person name="Murat C."/>
            <person name="Nolan M."/>
            <person name="Ohm R."/>
            <person name="Pangilinan J."/>
            <person name="Pereira M."/>
            <person name="Perotto S."/>
            <person name="Peter M."/>
            <person name="Riley R."/>
            <person name="Sitrit Y."/>
            <person name="Stielow B."/>
            <person name="Szollosi G."/>
            <person name="Zifcakova L."/>
            <person name="Stursova M."/>
            <person name="Spatafora J.W."/>
            <person name="Tedersoo L."/>
            <person name="Vaario L.-M."/>
            <person name="Yamada A."/>
            <person name="Yan M."/>
            <person name="Wang P."/>
            <person name="Xu J."/>
            <person name="Bruns T."/>
            <person name="Baldrian P."/>
            <person name="Vilgalys R."/>
            <person name="Henrissat B."/>
            <person name="Grigoriev I.V."/>
            <person name="Hibbett D."/>
            <person name="Nagy L.G."/>
            <person name="Martin F.M."/>
        </authorList>
    </citation>
    <scope>NUCLEOTIDE SEQUENCE</scope>
    <source>
        <strain evidence="2">BED1</strain>
    </source>
</reference>
<dbReference type="PANTHER" id="PTHR36223:SF1">
    <property type="entry name" value="TRANSCRIPTION ELONGATION FACTOR EAF N-TERMINAL DOMAIN-CONTAINING PROTEIN"/>
    <property type="match status" value="1"/>
</dbReference>
<dbReference type="AlphaFoldDB" id="A0AAD4GF94"/>
<protein>
    <recommendedName>
        <fullName evidence="1">DUF7918 domain-containing protein</fullName>
    </recommendedName>
</protein>
<reference evidence="2" key="2">
    <citation type="journal article" date="2020" name="Nat. Commun.">
        <title>Large-scale genome sequencing of mycorrhizal fungi provides insights into the early evolution of symbiotic traits.</title>
        <authorList>
            <person name="Miyauchi S."/>
            <person name="Kiss E."/>
            <person name="Kuo A."/>
            <person name="Drula E."/>
            <person name="Kohler A."/>
            <person name="Sanchez-Garcia M."/>
            <person name="Morin E."/>
            <person name="Andreopoulos B."/>
            <person name="Barry K.W."/>
            <person name="Bonito G."/>
            <person name="Buee M."/>
            <person name="Carver A."/>
            <person name="Chen C."/>
            <person name="Cichocki N."/>
            <person name="Clum A."/>
            <person name="Culley D."/>
            <person name="Crous P.W."/>
            <person name="Fauchery L."/>
            <person name="Girlanda M."/>
            <person name="Hayes R.D."/>
            <person name="Keri Z."/>
            <person name="LaButti K."/>
            <person name="Lipzen A."/>
            <person name="Lombard V."/>
            <person name="Magnuson J."/>
            <person name="Maillard F."/>
            <person name="Murat C."/>
            <person name="Nolan M."/>
            <person name="Ohm R.A."/>
            <person name="Pangilinan J."/>
            <person name="Pereira M.F."/>
            <person name="Perotto S."/>
            <person name="Peter M."/>
            <person name="Pfister S."/>
            <person name="Riley R."/>
            <person name="Sitrit Y."/>
            <person name="Stielow J.B."/>
            <person name="Szollosi G."/>
            <person name="Zifcakova L."/>
            <person name="Stursova M."/>
            <person name="Spatafora J.W."/>
            <person name="Tedersoo L."/>
            <person name="Vaario L.M."/>
            <person name="Yamada A."/>
            <person name="Yan M."/>
            <person name="Wang P."/>
            <person name="Xu J."/>
            <person name="Bruns T."/>
            <person name="Baldrian P."/>
            <person name="Vilgalys R."/>
            <person name="Dunand C."/>
            <person name="Henrissat B."/>
            <person name="Grigoriev I.V."/>
            <person name="Hibbett D."/>
            <person name="Nagy L.G."/>
            <person name="Martin F.M."/>
        </authorList>
    </citation>
    <scope>NUCLEOTIDE SEQUENCE</scope>
    <source>
        <strain evidence="2">BED1</strain>
    </source>
</reference>